<keyword evidence="1" id="KW-0812">Transmembrane</keyword>
<keyword evidence="1" id="KW-0472">Membrane</keyword>
<dbReference type="RefSeq" id="WP_147372925.1">
    <property type="nucleotide sequence ID" value="NZ_QXDL01000226.1"/>
</dbReference>
<feature type="transmembrane region" description="Helical" evidence="1">
    <location>
        <begin position="28"/>
        <end position="49"/>
    </location>
</feature>
<gene>
    <name evidence="2" type="ORF">Mterra_03500</name>
</gene>
<feature type="transmembrane region" description="Helical" evidence="1">
    <location>
        <begin position="61"/>
        <end position="79"/>
    </location>
</feature>
<comment type="caution">
    <text evidence="2">The sequence shown here is derived from an EMBL/GenBank/DDBJ whole genome shotgun (WGS) entry which is preliminary data.</text>
</comment>
<dbReference type="Proteomes" id="UP000265715">
    <property type="component" value="Unassembled WGS sequence"/>
</dbReference>
<organism evidence="2 3">
    <name type="scientific">Calidithermus terrae</name>
    <dbReference type="NCBI Taxonomy" id="1408545"/>
    <lineage>
        <taxon>Bacteria</taxon>
        <taxon>Thermotogati</taxon>
        <taxon>Deinococcota</taxon>
        <taxon>Deinococci</taxon>
        <taxon>Thermales</taxon>
        <taxon>Thermaceae</taxon>
        <taxon>Calidithermus</taxon>
    </lineage>
</organism>
<dbReference type="EMBL" id="QXDL01000226">
    <property type="protein sequence ID" value="RIH80488.1"/>
    <property type="molecule type" value="Genomic_DNA"/>
</dbReference>
<evidence type="ECO:0000313" key="3">
    <source>
        <dbReference type="Proteomes" id="UP000265715"/>
    </source>
</evidence>
<dbReference type="AlphaFoldDB" id="A0A399E987"/>
<evidence type="ECO:0000256" key="1">
    <source>
        <dbReference type="SAM" id="Phobius"/>
    </source>
</evidence>
<accession>A0A399E987</accession>
<name>A0A399E987_9DEIN</name>
<protein>
    <submittedName>
        <fullName evidence="2">Uncharacterized protein</fullName>
    </submittedName>
</protein>
<sequence>MSRSSLAAALSALVPGGGQLFTGHYPRGLLVMAGALLLGALYAGAAAAYPPGPLPAQPAGPPAAVGACFGAAFLALWAWNVYDAYSLGRAADAA</sequence>
<proteinExistence type="predicted"/>
<evidence type="ECO:0000313" key="2">
    <source>
        <dbReference type="EMBL" id="RIH80488.1"/>
    </source>
</evidence>
<reference evidence="2 3" key="1">
    <citation type="submission" date="2018-08" db="EMBL/GenBank/DDBJ databases">
        <title>Meiothermus terrae DSM 26712 genome sequencing project.</title>
        <authorList>
            <person name="Da Costa M.S."/>
            <person name="Albuquerque L."/>
            <person name="Raposo P."/>
            <person name="Froufe H.J.C."/>
            <person name="Barroso C.S."/>
            <person name="Egas C."/>
        </authorList>
    </citation>
    <scope>NUCLEOTIDE SEQUENCE [LARGE SCALE GENOMIC DNA]</scope>
    <source>
        <strain evidence="2 3">DSM 26712</strain>
    </source>
</reference>
<keyword evidence="3" id="KW-1185">Reference proteome</keyword>
<keyword evidence="1" id="KW-1133">Transmembrane helix</keyword>